<organism evidence="8 9">
    <name type="scientific">Batillaria attramentaria</name>
    <dbReference type="NCBI Taxonomy" id="370345"/>
    <lineage>
        <taxon>Eukaryota</taxon>
        <taxon>Metazoa</taxon>
        <taxon>Spiralia</taxon>
        <taxon>Lophotrochozoa</taxon>
        <taxon>Mollusca</taxon>
        <taxon>Gastropoda</taxon>
        <taxon>Caenogastropoda</taxon>
        <taxon>Sorbeoconcha</taxon>
        <taxon>Cerithioidea</taxon>
        <taxon>Batillariidae</taxon>
        <taxon>Batillaria</taxon>
    </lineage>
</organism>
<comment type="caution">
    <text evidence="8">The sequence shown here is derived from an EMBL/GenBank/DDBJ whole genome shotgun (WGS) entry which is preliminary data.</text>
</comment>
<sequence>VNPFNMRLQNLNNFPSINTTYRSAYRSHSVALQRAKACSITSAAKSLDLLRQNIQKSINKELDQVVQKYIEKFFQPAASNIRLNNGANSVSEEHINAVCRQIFEEAKRMYTTEIRRSVTPVGEIPDNVSESGSINGTGRRVSPNPLKRSKVSDSDSEKGSDGGFPKKVVKRKGRPPLHASGRSTPLKPIKSGDQVRREGPKWDPERIKPDSLFVMGARANKALGLGNTRGRLYIRHPDVFKYSGDQDDKVWLHEQKLMPATGGKAYMLLVEDIVDLSKTEEYRDSPTLMMHECLGFQVPEWMIVKIKEQMRSMRSDAKRSRSHSPVAGRPEPPKTLPFSTFSDTASVNDLDSVGNKNSLQPSPADTEEMEFLSAADNDDTQPADSSPFGVTGGFDDAGLTGRVALVTGSTSGIGLGIAASLAKRGCDIILHGFGDADVIQHAKKTIEGHQVRSHVDQTDLCDPSSINKLATSISSIFPEGIDILVNNAGFQSVSGVTEFPLDVWQKMLAVHLTAPFLLIQQLLPNMAKKGWGRIINVSSIHGLVASPYKAAYVSAKHGVIGLTKVVALEAARTGVTCNAVCPGWVETPLFIKQAETRSKEQSISYEDARRQMVGNHPTEEPVKVEDVGELVAFVCSPAASQMTGSSLVVDGGWTAR</sequence>
<dbReference type="NCBIfam" id="NF009093">
    <property type="entry name" value="PRK12429.1"/>
    <property type="match status" value="1"/>
</dbReference>
<dbReference type="InterPro" id="IPR026064">
    <property type="entry name" value="TdIF1"/>
</dbReference>
<dbReference type="InterPro" id="IPR041384">
    <property type="entry name" value="DNTTIP1_dimer"/>
</dbReference>
<dbReference type="Pfam" id="PF21229">
    <property type="entry name" value="TdIF1_2nd"/>
    <property type="match status" value="1"/>
</dbReference>
<dbReference type="PANTHER" id="PTHR23399:SF2">
    <property type="entry name" value="DEOXYNUCLEOTIDYLTRANSFERASE TERMINAL-INTERACTING PROTEIN 1"/>
    <property type="match status" value="1"/>
</dbReference>
<evidence type="ECO:0000313" key="9">
    <source>
        <dbReference type="Proteomes" id="UP001519460"/>
    </source>
</evidence>
<keyword evidence="2" id="KW-0560">Oxidoreductase</keyword>
<dbReference type="InterPro" id="IPR049121">
    <property type="entry name" value="TdIF1_C"/>
</dbReference>
<feature type="compositionally biased region" description="Basic and acidic residues" evidence="5">
    <location>
        <begin position="193"/>
        <end position="207"/>
    </location>
</feature>
<dbReference type="Gene3D" id="3.40.50.720">
    <property type="entry name" value="NAD(P)-binding Rossmann-like Domain"/>
    <property type="match status" value="1"/>
</dbReference>
<feature type="region of interest" description="Disordered" evidence="5">
    <location>
        <begin position="121"/>
        <end position="207"/>
    </location>
</feature>
<feature type="region of interest" description="Disordered" evidence="5">
    <location>
        <begin position="312"/>
        <end position="341"/>
    </location>
</feature>
<dbReference type="InterPro" id="IPR002347">
    <property type="entry name" value="SDR_fam"/>
</dbReference>
<evidence type="ECO:0000256" key="2">
    <source>
        <dbReference type="ARBA" id="ARBA00023002"/>
    </source>
</evidence>
<dbReference type="GO" id="GO:0005634">
    <property type="term" value="C:nucleus"/>
    <property type="evidence" value="ECO:0007669"/>
    <property type="project" value="UniProtKB-SubCell"/>
</dbReference>
<dbReference type="AlphaFoldDB" id="A0ABD0KLD4"/>
<evidence type="ECO:0000256" key="1">
    <source>
        <dbReference type="ARBA" id="ARBA00004123"/>
    </source>
</evidence>
<keyword evidence="4" id="KW-0539">Nucleus</keyword>
<dbReference type="Pfam" id="PF13561">
    <property type="entry name" value="adh_short_C2"/>
    <property type="match status" value="1"/>
</dbReference>
<dbReference type="PROSITE" id="PS00061">
    <property type="entry name" value="ADH_SHORT"/>
    <property type="match status" value="1"/>
</dbReference>
<feature type="non-terminal residue" evidence="8">
    <location>
        <position position="1"/>
    </location>
</feature>
<dbReference type="PRINTS" id="PR00080">
    <property type="entry name" value="SDRFAMILY"/>
</dbReference>
<comment type="subcellular location">
    <subcellularLocation>
        <location evidence="1">Nucleus</location>
    </subcellularLocation>
</comment>
<keyword evidence="9" id="KW-1185">Reference proteome</keyword>
<dbReference type="InterPro" id="IPR020904">
    <property type="entry name" value="Sc_DH/Rdtase_CS"/>
</dbReference>
<keyword evidence="3" id="KW-0238">DNA-binding</keyword>
<reference evidence="8 9" key="1">
    <citation type="journal article" date="2023" name="Sci. Data">
        <title>Genome assembly of the Korean intertidal mud-creeper Batillaria attramentaria.</title>
        <authorList>
            <person name="Patra A.K."/>
            <person name="Ho P.T."/>
            <person name="Jun S."/>
            <person name="Lee S.J."/>
            <person name="Kim Y."/>
            <person name="Won Y.J."/>
        </authorList>
    </citation>
    <scope>NUCLEOTIDE SEQUENCE [LARGE SCALE GENOMIC DNA]</scope>
    <source>
        <strain evidence="8">Wonlab-2016</strain>
    </source>
</reference>
<gene>
    <name evidence="8" type="ORF">BaRGS_00020938</name>
</gene>
<feature type="domain" description="TdIF1 C-terminal" evidence="7">
    <location>
        <begin position="211"/>
        <end position="306"/>
    </location>
</feature>
<dbReference type="EMBL" id="JACVVK020000159">
    <property type="protein sequence ID" value="KAK7487797.1"/>
    <property type="molecule type" value="Genomic_DNA"/>
</dbReference>
<name>A0ABD0KLD4_9CAEN</name>
<dbReference type="Pfam" id="PF18192">
    <property type="entry name" value="DNTTIP1_dimer"/>
    <property type="match status" value="1"/>
</dbReference>
<dbReference type="FunFam" id="3.40.50.720:FF:000084">
    <property type="entry name" value="Short-chain dehydrogenase reductase"/>
    <property type="match status" value="1"/>
</dbReference>
<dbReference type="GO" id="GO:0003677">
    <property type="term" value="F:DNA binding"/>
    <property type="evidence" value="ECO:0007669"/>
    <property type="project" value="UniProtKB-KW"/>
</dbReference>
<dbReference type="GO" id="GO:0016491">
    <property type="term" value="F:oxidoreductase activity"/>
    <property type="evidence" value="ECO:0007669"/>
    <property type="project" value="UniProtKB-KW"/>
</dbReference>
<dbReference type="Proteomes" id="UP001519460">
    <property type="component" value="Unassembled WGS sequence"/>
</dbReference>
<evidence type="ECO:0000259" key="6">
    <source>
        <dbReference type="Pfam" id="PF18192"/>
    </source>
</evidence>
<evidence type="ECO:0008006" key="10">
    <source>
        <dbReference type="Google" id="ProtNLM"/>
    </source>
</evidence>
<evidence type="ECO:0000256" key="3">
    <source>
        <dbReference type="ARBA" id="ARBA00023125"/>
    </source>
</evidence>
<evidence type="ECO:0000256" key="4">
    <source>
        <dbReference type="ARBA" id="ARBA00023242"/>
    </source>
</evidence>
<feature type="compositionally biased region" description="Basic and acidic residues" evidence="5">
    <location>
        <begin position="150"/>
        <end position="160"/>
    </location>
</feature>
<evidence type="ECO:0000313" key="8">
    <source>
        <dbReference type="EMBL" id="KAK7487797.1"/>
    </source>
</evidence>
<dbReference type="SUPFAM" id="SSF51735">
    <property type="entry name" value="NAD(P)-binding Rossmann-fold domains"/>
    <property type="match status" value="1"/>
</dbReference>
<dbReference type="PANTHER" id="PTHR23399">
    <property type="entry name" value="DEOXYNUCLEOTIDYLTRANSFERASE TERMINAL-INTERACTING PROTEIN 1"/>
    <property type="match status" value="1"/>
</dbReference>
<evidence type="ECO:0000256" key="5">
    <source>
        <dbReference type="SAM" id="MobiDB-lite"/>
    </source>
</evidence>
<evidence type="ECO:0000259" key="7">
    <source>
        <dbReference type="Pfam" id="PF21229"/>
    </source>
</evidence>
<proteinExistence type="predicted"/>
<dbReference type="InterPro" id="IPR036291">
    <property type="entry name" value="NAD(P)-bd_dom_sf"/>
</dbReference>
<dbReference type="PRINTS" id="PR00081">
    <property type="entry name" value="GDHRDH"/>
</dbReference>
<protein>
    <recommendedName>
        <fullName evidence="10">3-hydroxybutyrate dehydrogenase</fullName>
    </recommendedName>
</protein>
<accession>A0ABD0KLD4</accession>
<feature type="domain" description="DNTTIP1 dimerisation" evidence="6">
    <location>
        <begin position="45"/>
        <end position="112"/>
    </location>
</feature>